<reference evidence="1" key="1">
    <citation type="submission" date="2021-03" db="EMBL/GenBank/DDBJ databases">
        <title>Draft genome sequence of rust myrtle Austropuccinia psidii MF-1, a brazilian biotype.</title>
        <authorList>
            <person name="Quecine M.C."/>
            <person name="Pachon D.M.R."/>
            <person name="Bonatelli M.L."/>
            <person name="Correr F.H."/>
            <person name="Franceschini L.M."/>
            <person name="Leite T.F."/>
            <person name="Margarido G.R.A."/>
            <person name="Almeida C.A."/>
            <person name="Ferrarezi J.A."/>
            <person name="Labate C.A."/>
        </authorList>
    </citation>
    <scope>NUCLEOTIDE SEQUENCE</scope>
    <source>
        <strain evidence="1">MF-1</strain>
    </source>
</reference>
<gene>
    <name evidence="1" type="ORF">O181_068415</name>
</gene>
<proteinExistence type="predicted"/>
<sequence length="94" mass="10734">MLICRELNANQQTHSSPLNNLLEKDTFLQQHFTRAKTQSPFPILPWSSQIASITNLQLTKEQAKGKVLEQIETELAANNLALLSWAKEGEQWPY</sequence>
<keyword evidence="2" id="KW-1185">Reference proteome</keyword>
<name>A0A9Q3I718_9BASI</name>
<dbReference type="EMBL" id="AVOT02034571">
    <property type="protein sequence ID" value="MBW0528700.1"/>
    <property type="molecule type" value="Genomic_DNA"/>
</dbReference>
<comment type="caution">
    <text evidence="1">The sequence shown here is derived from an EMBL/GenBank/DDBJ whole genome shotgun (WGS) entry which is preliminary data.</text>
</comment>
<accession>A0A9Q3I718</accession>
<evidence type="ECO:0000313" key="1">
    <source>
        <dbReference type="EMBL" id="MBW0528700.1"/>
    </source>
</evidence>
<organism evidence="1 2">
    <name type="scientific">Austropuccinia psidii MF-1</name>
    <dbReference type="NCBI Taxonomy" id="1389203"/>
    <lineage>
        <taxon>Eukaryota</taxon>
        <taxon>Fungi</taxon>
        <taxon>Dikarya</taxon>
        <taxon>Basidiomycota</taxon>
        <taxon>Pucciniomycotina</taxon>
        <taxon>Pucciniomycetes</taxon>
        <taxon>Pucciniales</taxon>
        <taxon>Sphaerophragmiaceae</taxon>
        <taxon>Austropuccinia</taxon>
    </lineage>
</organism>
<dbReference type="Proteomes" id="UP000765509">
    <property type="component" value="Unassembled WGS sequence"/>
</dbReference>
<protein>
    <submittedName>
        <fullName evidence="1">Uncharacterized protein</fullName>
    </submittedName>
</protein>
<evidence type="ECO:0000313" key="2">
    <source>
        <dbReference type="Proteomes" id="UP000765509"/>
    </source>
</evidence>
<dbReference type="AlphaFoldDB" id="A0A9Q3I718"/>